<proteinExistence type="predicted"/>
<organism evidence="1 2">
    <name type="scientific">Auriscalpium vulgare</name>
    <dbReference type="NCBI Taxonomy" id="40419"/>
    <lineage>
        <taxon>Eukaryota</taxon>
        <taxon>Fungi</taxon>
        <taxon>Dikarya</taxon>
        <taxon>Basidiomycota</taxon>
        <taxon>Agaricomycotina</taxon>
        <taxon>Agaricomycetes</taxon>
        <taxon>Russulales</taxon>
        <taxon>Auriscalpiaceae</taxon>
        <taxon>Auriscalpium</taxon>
    </lineage>
</organism>
<accession>A0ACB8RJK9</accession>
<protein>
    <submittedName>
        <fullName evidence="1">Uncharacterized protein</fullName>
    </submittedName>
</protein>
<dbReference type="Proteomes" id="UP000814033">
    <property type="component" value="Unassembled WGS sequence"/>
</dbReference>
<dbReference type="EMBL" id="MU275994">
    <property type="protein sequence ID" value="KAI0044110.1"/>
    <property type="molecule type" value="Genomic_DNA"/>
</dbReference>
<gene>
    <name evidence="1" type="ORF">FA95DRAFT_304014</name>
</gene>
<name>A0ACB8RJK9_9AGAM</name>
<keyword evidence="2" id="KW-1185">Reference proteome</keyword>
<evidence type="ECO:0000313" key="1">
    <source>
        <dbReference type="EMBL" id="KAI0044110.1"/>
    </source>
</evidence>
<comment type="caution">
    <text evidence="1">The sequence shown here is derived from an EMBL/GenBank/DDBJ whole genome shotgun (WGS) entry which is preliminary data.</text>
</comment>
<evidence type="ECO:0000313" key="2">
    <source>
        <dbReference type="Proteomes" id="UP000814033"/>
    </source>
</evidence>
<reference evidence="1" key="1">
    <citation type="submission" date="2021-02" db="EMBL/GenBank/DDBJ databases">
        <authorList>
            <consortium name="DOE Joint Genome Institute"/>
            <person name="Ahrendt S."/>
            <person name="Looney B.P."/>
            <person name="Miyauchi S."/>
            <person name="Morin E."/>
            <person name="Drula E."/>
            <person name="Courty P.E."/>
            <person name="Chicoki N."/>
            <person name="Fauchery L."/>
            <person name="Kohler A."/>
            <person name="Kuo A."/>
            <person name="Labutti K."/>
            <person name="Pangilinan J."/>
            <person name="Lipzen A."/>
            <person name="Riley R."/>
            <person name="Andreopoulos W."/>
            <person name="He G."/>
            <person name="Johnson J."/>
            <person name="Barry K.W."/>
            <person name="Grigoriev I.V."/>
            <person name="Nagy L."/>
            <person name="Hibbett D."/>
            <person name="Henrissat B."/>
            <person name="Matheny P.B."/>
            <person name="Labbe J."/>
            <person name="Martin F."/>
        </authorList>
    </citation>
    <scope>NUCLEOTIDE SEQUENCE</scope>
    <source>
        <strain evidence="1">FP105234-sp</strain>
    </source>
</reference>
<reference evidence="1" key="2">
    <citation type="journal article" date="2022" name="New Phytol.">
        <title>Evolutionary transition to the ectomycorrhizal habit in the genomes of a hyperdiverse lineage of mushroom-forming fungi.</title>
        <authorList>
            <person name="Looney B."/>
            <person name="Miyauchi S."/>
            <person name="Morin E."/>
            <person name="Drula E."/>
            <person name="Courty P.E."/>
            <person name="Kohler A."/>
            <person name="Kuo A."/>
            <person name="LaButti K."/>
            <person name="Pangilinan J."/>
            <person name="Lipzen A."/>
            <person name="Riley R."/>
            <person name="Andreopoulos W."/>
            <person name="He G."/>
            <person name="Johnson J."/>
            <person name="Nolan M."/>
            <person name="Tritt A."/>
            <person name="Barry K.W."/>
            <person name="Grigoriev I.V."/>
            <person name="Nagy L.G."/>
            <person name="Hibbett D."/>
            <person name="Henrissat B."/>
            <person name="Matheny P.B."/>
            <person name="Labbe J."/>
            <person name="Martin F.M."/>
        </authorList>
    </citation>
    <scope>NUCLEOTIDE SEQUENCE</scope>
    <source>
        <strain evidence="1">FP105234-sp</strain>
    </source>
</reference>
<sequence length="973" mass="106160">MLNDLLPTVYVNLTSSCASLRAHAAITLGAFTLSVSSHADSRLSKSARAHTKAFLTTQMAEIRDLMTAALVAQDTCAPGAGLTWALSLVACLPVILGADFFSLPNVLRFTVRCMVSGMERRKELALTVWTTFVWAFAQLRDQHASAPHTEKLAQALKMVAQERHGAVGFAVIGTLLEYDDGWDDMAEWGVARAVEVVRGMVDHSDRRVRAKGRTVLASLVSDIGSPVSRSSTAARRPSWRRSALLAQELFNGSLARVDRTQLPTFVRSMRTVTANDLRPLSEAEITKNWDALRECWVLSVRRYLKGDTLDISDHLSPTWQSLLLVRSQLTQAQGHLTAPPQFASDVAGILIQFLPDPASFSSETPFTPADQAKILDLLARLWAVVRNVFVEPWLACAAPLLLAAVLKRDFSLGHASVLEGWSKLCAGLFAASLADTLEASLATQGEDERAAEMTRHLWGVVALYWEETGERATWRDAVQLLAVPIGSWIFSEQEIDMWGAILEWAVASVPGESAAVIEALVERLLDKKPEFTFLSAMPLTLTLLSHLKLESAKSFPAKTLSMLNDMFLATYQSAVASEYAPRVSEFMTVCHSFLLSTVPELVEKTLVALGPGFSYWIEDSKHVFPDEEFNATIVPLYQTILQCLESLPASLATICTLRTLLIAPFGHIPAPGHGPAAFLAFVENALARIPVHINEYPEEMRICYAELVLREGGTLPAGMVVVSSQTQTEGTDVFQGSGSYQRSSQAWALRSPRAMGPEGFRSSVPPMSPVSASLIDNGDRRVPSPSTQVKSSRRAEATKRKALPEATEERNPAADSNPIREPPAKRQQLEKPPSEPYAHAVPAPRGAIKGAPATFHTARPGGVQAPSQDSTRQTDTGKRSALEASVSSDASRIGPVVARGDYAAWEVTPVRPRKAWKPSSDSGAGQSALFLRCQISSTFPPQFRRHHRRITRPWSITQSSAIDKITCICPPPT</sequence>